<feature type="transmembrane region" description="Helical" evidence="1">
    <location>
        <begin position="36"/>
        <end position="58"/>
    </location>
</feature>
<dbReference type="PATRIC" id="fig|864069.3.peg.3489"/>
<feature type="domain" description="UPF0547" evidence="2">
    <location>
        <begin position="68"/>
        <end position="92"/>
    </location>
</feature>
<dbReference type="AlphaFoldDB" id="I4YRS0"/>
<dbReference type="HOGENOM" id="CLU_1813588_0_0_5"/>
<proteinExistence type="predicted"/>
<dbReference type="EMBL" id="JH660645">
    <property type="protein sequence ID" value="EIM26662.1"/>
    <property type="molecule type" value="Genomic_DNA"/>
</dbReference>
<keyword evidence="1" id="KW-1133">Transmembrane helix</keyword>
<dbReference type="Pfam" id="PF10571">
    <property type="entry name" value="UPF0547"/>
    <property type="match status" value="1"/>
</dbReference>
<gene>
    <name evidence="3" type="ORF">MicloDRAFT_00032110</name>
</gene>
<keyword evidence="1" id="KW-0812">Transmembrane</keyword>
<keyword evidence="1" id="KW-0472">Membrane</keyword>
<protein>
    <submittedName>
        <fullName evidence="3">Uncharacterized protein family UPF0547</fullName>
    </submittedName>
</protein>
<keyword evidence="4" id="KW-1185">Reference proteome</keyword>
<feature type="transmembrane region" description="Helical" evidence="1">
    <location>
        <begin position="12"/>
        <end position="30"/>
    </location>
</feature>
<organism evidence="3 4">
    <name type="scientific">Microvirga lotononidis</name>
    <dbReference type="NCBI Taxonomy" id="864069"/>
    <lineage>
        <taxon>Bacteria</taxon>
        <taxon>Pseudomonadati</taxon>
        <taxon>Pseudomonadota</taxon>
        <taxon>Alphaproteobacteria</taxon>
        <taxon>Hyphomicrobiales</taxon>
        <taxon>Methylobacteriaceae</taxon>
        <taxon>Microvirga</taxon>
    </lineage>
</organism>
<evidence type="ECO:0000313" key="3">
    <source>
        <dbReference type="EMBL" id="EIM26662.1"/>
    </source>
</evidence>
<name>I4YRS0_9HYPH</name>
<dbReference type="eggNOG" id="ENOG5033G20">
    <property type="taxonomic scope" value="Bacteria"/>
</dbReference>
<evidence type="ECO:0000313" key="4">
    <source>
        <dbReference type="Proteomes" id="UP000003947"/>
    </source>
</evidence>
<reference evidence="3 4" key="1">
    <citation type="submission" date="2012-02" db="EMBL/GenBank/DDBJ databases">
        <title>Improved High-Quality Draft sequence of Microvirga sp. WSM3557.</title>
        <authorList>
            <consortium name="US DOE Joint Genome Institute"/>
            <person name="Lucas S."/>
            <person name="Han J."/>
            <person name="Lapidus A."/>
            <person name="Cheng J.-F."/>
            <person name="Goodwin L."/>
            <person name="Pitluck S."/>
            <person name="Peters L."/>
            <person name="Zhang X."/>
            <person name="Detter J.C."/>
            <person name="Han C."/>
            <person name="Tapia R."/>
            <person name="Land M."/>
            <person name="Hauser L."/>
            <person name="Kyrpides N."/>
            <person name="Ivanova N."/>
            <person name="Pagani I."/>
            <person name="Brau L."/>
            <person name="Yates R."/>
            <person name="O'Hara G."/>
            <person name="Rui T."/>
            <person name="Howieson J."/>
            <person name="Reeve W."/>
            <person name="Woyke T."/>
        </authorList>
    </citation>
    <scope>NUCLEOTIDE SEQUENCE [LARGE SCALE GENOMIC DNA]</scope>
    <source>
        <strain evidence="3 4">WSM3557</strain>
    </source>
</reference>
<dbReference type="Proteomes" id="UP000003947">
    <property type="component" value="Unassembled WGS sequence"/>
</dbReference>
<evidence type="ECO:0000256" key="1">
    <source>
        <dbReference type="SAM" id="Phobius"/>
    </source>
</evidence>
<dbReference type="InterPro" id="IPR018886">
    <property type="entry name" value="UPF0547"/>
</dbReference>
<sequence>MVPRIYTPGGIMGWIIFWIGGAILVAVVASNKGRSGLGWFFLSLILSPLLTLIGVAVMSRVEPAEASKTCPRCAETVKLAAAVCKHCGFEFSGAPQQASYKGIPYMVLANGQVTVTIQGKTTTWPNLAAFHDHVDYKRKLNV</sequence>
<evidence type="ECO:0000259" key="2">
    <source>
        <dbReference type="Pfam" id="PF10571"/>
    </source>
</evidence>
<accession>I4YRS0</accession>
<dbReference type="STRING" id="864069.MicloDRAFT_00032110"/>